<dbReference type="EMBL" id="JXCE01000232">
    <property type="protein sequence ID" value="KPA38941.1"/>
    <property type="molecule type" value="Genomic_DNA"/>
</dbReference>
<dbReference type="AlphaFoldDB" id="A0A0N0DCZ2"/>
<name>A0A0N0DCZ2_FUSLA</name>
<reference evidence="1 2" key="1">
    <citation type="submission" date="2015-04" db="EMBL/GenBank/DDBJ databases">
        <title>The draft genome sequence of Fusarium langsethiae, a T-2/HT-2 mycotoxin producer.</title>
        <authorList>
            <person name="Lysoe E."/>
            <person name="Divon H.H."/>
            <person name="Terzi V."/>
            <person name="Orru L."/>
            <person name="Lamontanara A."/>
            <person name="Kolseth A.-K."/>
            <person name="Frandsen R.J."/>
            <person name="Nielsen K."/>
            <person name="Thrane U."/>
        </authorList>
    </citation>
    <scope>NUCLEOTIDE SEQUENCE [LARGE SCALE GENOMIC DNA]</scope>
    <source>
        <strain evidence="1 2">Fl201059</strain>
    </source>
</reference>
<proteinExistence type="predicted"/>
<evidence type="ECO:0000313" key="2">
    <source>
        <dbReference type="Proteomes" id="UP000037904"/>
    </source>
</evidence>
<accession>A0A0N0DCZ2</accession>
<comment type="caution">
    <text evidence="1">The sequence shown here is derived from an EMBL/GenBank/DDBJ whole genome shotgun (WGS) entry which is preliminary data.</text>
</comment>
<keyword evidence="2" id="KW-1185">Reference proteome</keyword>
<evidence type="ECO:0000313" key="1">
    <source>
        <dbReference type="EMBL" id="KPA38941.1"/>
    </source>
</evidence>
<organism evidence="1 2">
    <name type="scientific">Fusarium langsethiae</name>
    <dbReference type="NCBI Taxonomy" id="179993"/>
    <lineage>
        <taxon>Eukaryota</taxon>
        <taxon>Fungi</taxon>
        <taxon>Dikarya</taxon>
        <taxon>Ascomycota</taxon>
        <taxon>Pezizomycotina</taxon>
        <taxon>Sordariomycetes</taxon>
        <taxon>Hypocreomycetidae</taxon>
        <taxon>Hypocreales</taxon>
        <taxon>Nectriaceae</taxon>
        <taxon>Fusarium</taxon>
    </lineage>
</organism>
<dbReference type="Proteomes" id="UP000037904">
    <property type="component" value="Unassembled WGS sequence"/>
</dbReference>
<sequence>MRRPAASLSTGCSAHEFGQVEAADISFLLLTLAPAAHILINSIISLTPNLKQCAPISRPKPATKDVQGLAMLHQPI</sequence>
<gene>
    <name evidence="1" type="ORF">FLAG1_08210</name>
</gene>
<protein>
    <submittedName>
        <fullName evidence="1">Uncharacterized protein</fullName>
    </submittedName>
</protein>